<dbReference type="Pfam" id="PF06979">
    <property type="entry name" value="TMEM70"/>
    <property type="match status" value="1"/>
</dbReference>
<evidence type="ECO:0000313" key="2">
    <source>
        <dbReference type="Proteomes" id="UP000244005"/>
    </source>
</evidence>
<dbReference type="GO" id="GO:0031966">
    <property type="term" value="C:mitochondrial membrane"/>
    <property type="evidence" value="ECO:0000318"/>
    <property type="project" value="GO_Central"/>
</dbReference>
<protein>
    <submittedName>
        <fullName evidence="1">Uncharacterized protein</fullName>
    </submittedName>
</protein>
<dbReference type="PANTHER" id="PTHR13281:SF0">
    <property type="entry name" value="TRANSMEMBRANE PROTEIN 70, MITOCHONDRIAL"/>
    <property type="match status" value="1"/>
</dbReference>
<dbReference type="Gramene" id="Mp1g16190.1">
    <property type="protein sequence ID" value="Mp1g16190.1.cds"/>
    <property type="gene ID" value="Mp1g16190"/>
</dbReference>
<dbReference type="InterPro" id="IPR045325">
    <property type="entry name" value="TMEM70/TMEM186/TMEM223"/>
</dbReference>
<dbReference type="Proteomes" id="UP000244005">
    <property type="component" value="Unassembled WGS sequence"/>
</dbReference>
<reference evidence="2" key="1">
    <citation type="journal article" date="2017" name="Cell">
        <title>Insights into land plant evolution garnered from the Marchantia polymorpha genome.</title>
        <authorList>
            <person name="Bowman J.L."/>
            <person name="Kohchi T."/>
            <person name="Yamato K.T."/>
            <person name="Jenkins J."/>
            <person name="Shu S."/>
            <person name="Ishizaki K."/>
            <person name="Yamaoka S."/>
            <person name="Nishihama R."/>
            <person name="Nakamura Y."/>
            <person name="Berger F."/>
            <person name="Adam C."/>
            <person name="Aki S.S."/>
            <person name="Althoff F."/>
            <person name="Araki T."/>
            <person name="Arteaga-Vazquez M.A."/>
            <person name="Balasubrmanian S."/>
            <person name="Barry K."/>
            <person name="Bauer D."/>
            <person name="Boehm C.R."/>
            <person name="Briginshaw L."/>
            <person name="Caballero-Perez J."/>
            <person name="Catarino B."/>
            <person name="Chen F."/>
            <person name="Chiyoda S."/>
            <person name="Chovatia M."/>
            <person name="Davies K.M."/>
            <person name="Delmans M."/>
            <person name="Demura T."/>
            <person name="Dierschke T."/>
            <person name="Dolan L."/>
            <person name="Dorantes-Acosta A.E."/>
            <person name="Eklund D.M."/>
            <person name="Florent S.N."/>
            <person name="Flores-Sandoval E."/>
            <person name="Fujiyama A."/>
            <person name="Fukuzawa H."/>
            <person name="Galik B."/>
            <person name="Grimanelli D."/>
            <person name="Grimwood J."/>
            <person name="Grossniklaus U."/>
            <person name="Hamada T."/>
            <person name="Haseloff J."/>
            <person name="Hetherington A.J."/>
            <person name="Higo A."/>
            <person name="Hirakawa Y."/>
            <person name="Hundley H.N."/>
            <person name="Ikeda Y."/>
            <person name="Inoue K."/>
            <person name="Inoue S.I."/>
            <person name="Ishida S."/>
            <person name="Jia Q."/>
            <person name="Kakita M."/>
            <person name="Kanazawa T."/>
            <person name="Kawai Y."/>
            <person name="Kawashima T."/>
            <person name="Kennedy M."/>
            <person name="Kinose K."/>
            <person name="Kinoshita T."/>
            <person name="Kohara Y."/>
            <person name="Koide E."/>
            <person name="Komatsu K."/>
            <person name="Kopischke S."/>
            <person name="Kubo M."/>
            <person name="Kyozuka J."/>
            <person name="Lagercrantz U."/>
            <person name="Lin S.S."/>
            <person name="Lindquist E."/>
            <person name="Lipzen A.M."/>
            <person name="Lu C.W."/>
            <person name="De Luna E."/>
            <person name="Martienssen R.A."/>
            <person name="Minamino N."/>
            <person name="Mizutani M."/>
            <person name="Mizutani M."/>
            <person name="Mochizuki N."/>
            <person name="Monte I."/>
            <person name="Mosher R."/>
            <person name="Nagasaki H."/>
            <person name="Nakagami H."/>
            <person name="Naramoto S."/>
            <person name="Nishitani K."/>
            <person name="Ohtani M."/>
            <person name="Okamoto T."/>
            <person name="Okumura M."/>
            <person name="Phillips J."/>
            <person name="Pollak B."/>
            <person name="Reinders A."/>
            <person name="Rovekamp M."/>
            <person name="Sano R."/>
            <person name="Sawa S."/>
            <person name="Schmid M.W."/>
            <person name="Shirakawa M."/>
            <person name="Solano R."/>
            <person name="Spunde A."/>
            <person name="Suetsugu N."/>
            <person name="Sugano S."/>
            <person name="Sugiyama A."/>
            <person name="Sun R."/>
            <person name="Suzuki Y."/>
            <person name="Takenaka M."/>
            <person name="Takezawa D."/>
            <person name="Tomogane H."/>
            <person name="Tsuzuki M."/>
            <person name="Ueda T."/>
            <person name="Umeda M."/>
            <person name="Ward J.M."/>
            <person name="Watanabe Y."/>
            <person name="Yazaki K."/>
            <person name="Yokoyama R."/>
            <person name="Yoshitake Y."/>
            <person name="Yotsui I."/>
            <person name="Zachgo S."/>
            <person name="Schmutz J."/>
        </authorList>
    </citation>
    <scope>NUCLEOTIDE SEQUENCE [LARGE SCALE GENOMIC DNA]</scope>
    <source>
        <strain evidence="2">Tak-1</strain>
    </source>
</reference>
<dbReference type="EMBL" id="KZ772705">
    <property type="protein sequence ID" value="PTQ41622.1"/>
    <property type="molecule type" value="Genomic_DNA"/>
</dbReference>
<dbReference type="PANTHER" id="PTHR13281">
    <property type="entry name" value="TRANSMEMBRANE PROTEIN 70, MITOCHONDRIAL"/>
    <property type="match status" value="1"/>
</dbReference>
<dbReference type="Gramene" id="Mp1g16190.2">
    <property type="protein sequence ID" value="Mp1g16190.2.cds"/>
    <property type="gene ID" value="Mp1g16190"/>
</dbReference>
<organism evidence="1 2">
    <name type="scientific">Marchantia polymorpha</name>
    <name type="common">Common liverwort</name>
    <name type="synonym">Marchantia aquatica</name>
    <dbReference type="NCBI Taxonomy" id="3197"/>
    <lineage>
        <taxon>Eukaryota</taxon>
        <taxon>Viridiplantae</taxon>
        <taxon>Streptophyta</taxon>
        <taxon>Embryophyta</taxon>
        <taxon>Marchantiophyta</taxon>
        <taxon>Marchantiopsida</taxon>
        <taxon>Marchantiidae</taxon>
        <taxon>Marchantiales</taxon>
        <taxon>Marchantiaceae</taxon>
        <taxon>Marchantia</taxon>
    </lineage>
</organism>
<dbReference type="EMBL" id="KZ772705">
    <property type="protein sequence ID" value="PTQ41621.1"/>
    <property type="molecule type" value="Genomic_DNA"/>
</dbReference>
<dbReference type="AlphaFoldDB" id="A0A2R6X690"/>
<gene>
    <name evidence="1" type="ORF">MARPO_0033s0041</name>
</gene>
<sequence length="254" mass="28511">MRLKPFALEFDCTSETQNPNIIVHIPIQISSGPTHGSSSGMAMSGAGRIFLRSGSRQVWSHNQVLASALLQQERWVSQGTKNASKESTNYSNSRNLNERDDWKETARPVIYEGLMSDTVRRVKMLSLTTCCLSVVGGPIVTFFTNPDLSVIMKGALCSTMVVLSASTTFALHWFASPYVHKLTWVPGSKEVDVEVLSWMATKLKKKIKLSDVRTPYTQRPLVTFAANNEYYFVEKDNFPSKELLDQLVPDKRKQ</sequence>
<reference evidence="1" key="2">
    <citation type="submission" date="2017-12" db="EMBL/GenBank/DDBJ databases">
        <title>WGS assembly of Marchantia polymorpha.</title>
        <authorList>
            <person name="Bowman J.L."/>
            <person name="Kohchi T."/>
            <person name="Yamato K.T."/>
            <person name="Jenkins J."/>
            <person name="Shu S."/>
            <person name="Ishizaki K."/>
            <person name="Yamaoka S."/>
            <person name="Nishihama R."/>
            <person name="Nakamura Y."/>
            <person name="Berger F."/>
            <person name="Adam C."/>
            <person name="Aki S.S."/>
            <person name="Althoff F."/>
            <person name="Araki T."/>
            <person name="Arteaga-Vazquez M.A."/>
            <person name="Balasubrmanian S."/>
            <person name="Bauer D."/>
            <person name="Boehm C.R."/>
            <person name="Briginshaw L."/>
            <person name="Caballero-Perez J."/>
            <person name="Catarino B."/>
            <person name="Chen F."/>
            <person name="Chiyoda S."/>
            <person name="Chovatia M."/>
            <person name="Davies K.M."/>
            <person name="Delmans M."/>
            <person name="Demura T."/>
            <person name="Dierschke T."/>
            <person name="Dolan L."/>
            <person name="Dorantes-Acosta A.E."/>
            <person name="Eklund D.M."/>
            <person name="Florent S.N."/>
            <person name="Flores-Sandoval E."/>
            <person name="Fujiyama A."/>
            <person name="Fukuzawa H."/>
            <person name="Galik B."/>
            <person name="Grimanelli D."/>
            <person name="Grimwood J."/>
            <person name="Grossniklaus U."/>
            <person name="Hamada T."/>
            <person name="Haseloff J."/>
            <person name="Hetherington A.J."/>
            <person name="Higo A."/>
            <person name="Hirakawa Y."/>
            <person name="Hundley H.N."/>
            <person name="Ikeda Y."/>
            <person name="Inoue K."/>
            <person name="Inoue S."/>
            <person name="Ishida S."/>
            <person name="Jia Q."/>
            <person name="Kakita M."/>
            <person name="Kanazawa T."/>
            <person name="Kawai Y."/>
            <person name="Kawashima T."/>
            <person name="Kennedy M."/>
            <person name="Kinose K."/>
            <person name="Kinoshita T."/>
            <person name="Kohara Y."/>
            <person name="Koide E."/>
            <person name="Komatsu K."/>
            <person name="Kopischke S."/>
            <person name="Kubo M."/>
            <person name="Kyozuka J."/>
            <person name="Lagercrantz U."/>
            <person name="Lin S.S."/>
            <person name="Lindquist E."/>
            <person name="Lipzen A.M."/>
            <person name="Lu C."/>
            <person name="Luna E.D."/>
            <person name="Martienssen R.A."/>
            <person name="Minamino N."/>
            <person name="Mizutani M."/>
            <person name="Mizutani M."/>
            <person name="Mochizuki N."/>
            <person name="Monte I."/>
            <person name="Mosher R."/>
            <person name="Nagasaki H."/>
            <person name="Nakagami H."/>
            <person name="Naramoto S."/>
            <person name="Nishitani K."/>
            <person name="Ohtani M."/>
            <person name="Okamoto T."/>
            <person name="Okumura M."/>
            <person name="Phillips J."/>
            <person name="Pollak B."/>
            <person name="Reinders A."/>
            <person name="Roevekamp M."/>
            <person name="Sano R."/>
            <person name="Sawa S."/>
            <person name="Schmid M.W."/>
            <person name="Shirakawa M."/>
            <person name="Solano R."/>
            <person name="Spunde A."/>
            <person name="Suetsugu N."/>
            <person name="Sugano S."/>
            <person name="Sugiyama A."/>
            <person name="Sun R."/>
            <person name="Suzuki Y."/>
            <person name="Takenaka M."/>
            <person name="Takezawa D."/>
            <person name="Tomogane H."/>
            <person name="Tsuzuki M."/>
            <person name="Ueda T."/>
            <person name="Umeda M."/>
            <person name="Ward J.M."/>
            <person name="Watanabe Y."/>
            <person name="Yazaki K."/>
            <person name="Yokoyama R."/>
            <person name="Yoshitake Y."/>
            <person name="Yotsui I."/>
            <person name="Zachgo S."/>
            <person name="Schmutz J."/>
        </authorList>
    </citation>
    <scope>NUCLEOTIDE SEQUENCE [LARGE SCALE GENOMIC DNA]</scope>
    <source>
        <strain evidence="1">Tak-1</strain>
    </source>
</reference>
<dbReference type="OMA" id="HKLRWEP"/>
<name>A0A2R6X690_MARPO</name>
<dbReference type="OrthoDB" id="156886at2759"/>
<dbReference type="InterPro" id="IPR009724">
    <property type="entry name" value="TMEM70"/>
</dbReference>
<evidence type="ECO:0000313" key="1">
    <source>
        <dbReference type="EMBL" id="PTQ41621.1"/>
    </source>
</evidence>
<keyword evidence="2" id="KW-1185">Reference proteome</keyword>
<proteinExistence type="predicted"/>
<accession>A0A2R6X690</accession>
<dbReference type="GO" id="GO:0033615">
    <property type="term" value="P:mitochondrial proton-transporting ATP synthase complex assembly"/>
    <property type="evidence" value="ECO:0000318"/>
    <property type="project" value="GO_Central"/>
</dbReference>